<keyword evidence="2" id="KW-1185">Reference proteome</keyword>
<proteinExistence type="predicted"/>
<dbReference type="Proteomes" id="UP000683291">
    <property type="component" value="Chromosome 1"/>
</dbReference>
<dbReference type="Gene3D" id="3.90.930.1">
    <property type="match status" value="1"/>
</dbReference>
<reference evidence="1" key="1">
    <citation type="submission" date="2021-04" db="EMBL/GenBank/DDBJ databases">
        <title>Complete genome sequence for Sulfitobacter sp. strain JK7-1.</title>
        <authorList>
            <person name="Park S.-J."/>
        </authorList>
    </citation>
    <scope>NUCLEOTIDE SEQUENCE</scope>
    <source>
        <strain evidence="1">JK7-1</strain>
    </source>
</reference>
<dbReference type="EMBL" id="CP073581">
    <property type="protein sequence ID" value="QUJ77648.1"/>
    <property type="molecule type" value="Genomic_DNA"/>
</dbReference>
<protein>
    <submittedName>
        <fullName evidence="1">Uncharacterized protein</fullName>
    </submittedName>
</protein>
<dbReference type="RefSeq" id="WP_212705841.1">
    <property type="nucleotide sequence ID" value="NZ_CP073581.1"/>
</dbReference>
<name>A0A975JFS5_9RHOB</name>
<accession>A0A975JFS5</accession>
<evidence type="ECO:0000313" key="2">
    <source>
        <dbReference type="Proteomes" id="UP000683291"/>
    </source>
</evidence>
<gene>
    <name evidence="1" type="ORF">KDD17_06710</name>
</gene>
<sequence>MSVAILDPLTREGVAYTSAQGIRADTSSRGVDLAGTQITATYADGTVETLTWVAFDPYTFGGVTGADIDMSFGFSAHALSTTKLLTTLTFDLLAASSVFDITTTMEDDTDGINTPTSKNGFPFELIEMDEALTGSVGVTYSNIVSLGDAPAQGDLFTSMTIDFSALSTGGLLGDVTWNSDIDTLALAGDLTPLPPPPTRTTVEDTADAFVWTRYTDTIDADGVRLQRDMLYDDGRTLEILFQDGVKTRATLTDAAEVFGWTRYVDAFGPDGAQLTREVLFDNGRRDDVSYTDGLRSVQVSTDVADAFDWNTVSSTYAADGQRTGQTIAYDDGRRVEKLFENGSRTQTTLTDTADNFAWDSVVSTFAPGGARTSQTIAYDDGRVLEKLFENGSKTQATLTDGGDLFGWHMYVDTFAPDGSLLTREITYDDDSVVFTSFVDDPGLI</sequence>
<dbReference type="KEGG" id="sual:KDD17_06710"/>
<organism evidence="1 2">
    <name type="scientific">Sulfitobacter albidus</name>
    <dbReference type="NCBI Taxonomy" id="2829501"/>
    <lineage>
        <taxon>Bacteria</taxon>
        <taxon>Pseudomonadati</taxon>
        <taxon>Pseudomonadota</taxon>
        <taxon>Alphaproteobacteria</taxon>
        <taxon>Rhodobacterales</taxon>
        <taxon>Roseobacteraceae</taxon>
        <taxon>Sulfitobacter</taxon>
    </lineage>
</organism>
<evidence type="ECO:0000313" key="1">
    <source>
        <dbReference type="EMBL" id="QUJ77648.1"/>
    </source>
</evidence>
<dbReference type="AlphaFoldDB" id="A0A975JFS5"/>